<evidence type="ECO:0000313" key="1">
    <source>
        <dbReference type="Proteomes" id="UP000095280"/>
    </source>
</evidence>
<accession>A0A1I8FB61</accession>
<organism evidence="1 2">
    <name type="scientific">Macrostomum lignano</name>
    <dbReference type="NCBI Taxonomy" id="282301"/>
    <lineage>
        <taxon>Eukaryota</taxon>
        <taxon>Metazoa</taxon>
        <taxon>Spiralia</taxon>
        <taxon>Lophotrochozoa</taxon>
        <taxon>Platyhelminthes</taxon>
        <taxon>Rhabditophora</taxon>
        <taxon>Macrostomorpha</taxon>
        <taxon>Macrostomida</taxon>
        <taxon>Macrostomidae</taxon>
        <taxon>Macrostomum</taxon>
    </lineage>
</organism>
<protein>
    <submittedName>
        <fullName evidence="2">Transcriptional regulator</fullName>
    </submittedName>
</protein>
<evidence type="ECO:0000313" key="2">
    <source>
        <dbReference type="WBParaSite" id="maker-unitig_27803-snap-gene-0.1-mRNA-1"/>
    </source>
</evidence>
<reference evidence="2" key="1">
    <citation type="submission" date="2016-11" db="UniProtKB">
        <authorList>
            <consortium name="WormBaseParasite"/>
        </authorList>
    </citation>
    <scope>IDENTIFICATION</scope>
</reference>
<name>A0A1I8FB61_9PLAT</name>
<dbReference type="AlphaFoldDB" id="A0A1I8FB61"/>
<keyword evidence="1" id="KW-1185">Reference proteome</keyword>
<sequence length="65" mass="6831">MSRHNILPHESSNASCLLSTLPVASAQSVGLLSNVTVRLLSKRLANADYSIAPVVGYAHASARLT</sequence>
<dbReference type="Proteomes" id="UP000095280">
    <property type="component" value="Unplaced"/>
</dbReference>
<proteinExistence type="predicted"/>
<dbReference type="WBParaSite" id="maker-unitig_27803-snap-gene-0.1-mRNA-1">
    <property type="protein sequence ID" value="maker-unitig_27803-snap-gene-0.1-mRNA-1"/>
    <property type="gene ID" value="maker-unitig_27803-snap-gene-0.1"/>
</dbReference>